<name>A0A089LVA8_9BACL</name>
<gene>
    <name evidence="1" type="ORF">PSTEL_22330</name>
</gene>
<dbReference type="KEGG" id="pste:PSTEL_22330"/>
<keyword evidence="2" id="KW-1185">Reference proteome</keyword>
<evidence type="ECO:0000313" key="2">
    <source>
        <dbReference type="Proteomes" id="UP000029507"/>
    </source>
</evidence>
<organism evidence="1 2">
    <name type="scientific">Paenibacillus stellifer</name>
    <dbReference type="NCBI Taxonomy" id="169760"/>
    <lineage>
        <taxon>Bacteria</taxon>
        <taxon>Bacillati</taxon>
        <taxon>Bacillota</taxon>
        <taxon>Bacilli</taxon>
        <taxon>Bacillales</taxon>
        <taxon>Paenibacillaceae</taxon>
        <taxon>Paenibacillus</taxon>
    </lineage>
</organism>
<dbReference type="RefSeq" id="WP_038698501.1">
    <property type="nucleotide sequence ID" value="NZ_CP009286.1"/>
</dbReference>
<dbReference type="InterPro" id="IPR009910">
    <property type="entry name" value="DUF1450"/>
</dbReference>
<proteinExistence type="predicted"/>
<dbReference type="STRING" id="169760.PSTEL_22330"/>
<dbReference type="EMBL" id="CP009286">
    <property type="protein sequence ID" value="AIQ65441.1"/>
    <property type="molecule type" value="Genomic_DNA"/>
</dbReference>
<evidence type="ECO:0000313" key="1">
    <source>
        <dbReference type="EMBL" id="AIQ65441.1"/>
    </source>
</evidence>
<dbReference type="GO" id="GO:0016874">
    <property type="term" value="F:ligase activity"/>
    <property type="evidence" value="ECO:0007669"/>
    <property type="project" value="UniProtKB-KW"/>
</dbReference>
<accession>A0A089LVA8</accession>
<dbReference type="OrthoDB" id="1684419at2"/>
<dbReference type="Pfam" id="PF07293">
    <property type="entry name" value="DUF1450"/>
    <property type="match status" value="1"/>
</dbReference>
<sequence>MRPIIEFCVSNLGHGTEELKKKLEQNPDYDVVEYGCLDNCEQCFFEPFALVNGEIIAAVSAEELEEAILAKIKEFEAWNNLEID</sequence>
<keyword evidence="1" id="KW-0436">Ligase</keyword>
<dbReference type="AlphaFoldDB" id="A0A089LVA8"/>
<dbReference type="HOGENOM" id="CLU_182025_0_0_9"/>
<protein>
    <submittedName>
        <fullName evidence="1">UDP-N-acetylmuramoylalanine--D-glutamate ligase</fullName>
    </submittedName>
</protein>
<dbReference type="Proteomes" id="UP000029507">
    <property type="component" value="Chromosome"/>
</dbReference>
<dbReference type="NCBIfam" id="NF010190">
    <property type="entry name" value="PRK13669.1"/>
    <property type="match status" value="1"/>
</dbReference>
<reference evidence="1 2" key="1">
    <citation type="submission" date="2014-08" db="EMBL/GenBank/DDBJ databases">
        <title>Comparative genomics of the Paenibacillus odorifer group.</title>
        <authorList>
            <person name="den Bakker H.C."/>
            <person name="Tsai Y.-C."/>
            <person name="Martin N."/>
            <person name="Korlach J."/>
            <person name="Wiedmann M."/>
        </authorList>
    </citation>
    <scope>NUCLEOTIDE SEQUENCE [LARGE SCALE GENOMIC DNA]</scope>
    <source>
        <strain evidence="1 2">DSM 14472</strain>
    </source>
</reference>